<protein>
    <submittedName>
        <fullName evidence="4">Methyltransferase domain-containing protein</fullName>
    </submittedName>
</protein>
<gene>
    <name evidence="4" type="ORF">SAMN05192549_109160</name>
</gene>
<name>A0A1M7R1F0_9BURK</name>
<dbReference type="AlphaFoldDB" id="A0A1M7R1F0"/>
<proteinExistence type="predicted"/>
<dbReference type="EMBL" id="FRCX01000009">
    <property type="protein sequence ID" value="SHN38617.1"/>
    <property type="molecule type" value="Genomic_DNA"/>
</dbReference>
<dbReference type="OrthoDB" id="9804312at2"/>
<dbReference type="GO" id="GO:0008168">
    <property type="term" value="F:methyltransferase activity"/>
    <property type="evidence" value="ECO:0007669"/>
    <property type="project" value="UniProtKB-KW"/>
</dbReference>
<dbReference type="PANTHER" id="PTHR43861">
    <property type="entry name" value="TRANS-ACONITATE 2-METHYLTRANSFERASE-RELATED"/>
    <property type="match status" value="1"/>
</dbReference>
<dbReference type="Pfam" id="PF13649">
    <property type="entry name" value="Methyltransf_25"/>
    <property type="match status" value="1"/>
</dbReference>
<keyword evidence="5" id="KW-1185">Reference proteome</keyword>
<dbReference type="Gene3D" id="3.40.50.150">
    <property type="entry name" value="Vaccinia Virus protein VP39"/>
    <property type="match status" value="1"/>
</dbReference>
<dbReference type="PANTHER" id="PTHR43861:SF1">
    <property type="entry name" value="TRANS-ACONITATE 2-METHYLTRANSFERASE"/>
    <property type="match status" value="1"/>
</dbReference>
<evidence type="ECO:0000256" key="1">
    <source>
        <dbReference type="ARBA" id="ARBA00022603"/>
    </source>
</evidence>
<organism evidence="4 5">
    <name type="scientific">Duganella sacchari</name>
    <dbReference type="NCBI Taxonomy" id="551987"/>
    <lineage>
        <taxon>Bacteria</taxon>
        <taxon>Pseudomonadati</taxon>
        <taxon>Pseudomonadota</taxon>
        <taxon>Betaproteobacteria</taxon>
        <taxon>Burkholderiales</taxon>
        <taxon>Oxalobacteraceae</taxon>
        <taxon>Telluria group</taxon>
        <taxon>Duganella</taxon>
    </lineage>
</organism>
<reference evidence="5" key="1">
    <citation type="submission" date="2016-11" db="EMBL/GenBank/DDBJ databases">
        <authorList>
            <person name="Varghese N."/>
            <person name="Submissions S."/>
        </authorList>
    </citation>
    <scope>NUCLEOTIDE SEQUENCE [LARGE SCALE GENOMIC DNA]</scope>
    <source>
        <strain evidence="5">Sac-22</strain>
    </source>
</reference>
<evidence type="ECO:0000313" key="4">
    <source>
        <dbReference type="EMBL" id="SHN38617.1"/>
    </source>
</evidence>
<dbReference type="SUPFAM" id="SSF53335">
    <property type="entry name" value="S-adenosyl-L-methionine-dependent methyltransferases"/>
    <property type="match status" value="1"/>
</dbReference>
<evidence type="ECO:0000313" key="5">
    <source>
        <dbReference type="Proteomes" id="UP000184339"/>
    </source>
</evidence>
<dbReference type="CDD" id="cd02440">
    <property type="entry name" value="AdoMet_MTases"/>
    <property type="match status" value="1"/>
</dbReference>
<feature type="domain" description="Methyltransferase" evidence="3">
    <location>
        <begin position="50"/>
        <end position="138"/>
    </location>
</feature>
<accession>A0A1M7R1F0</accession>
<evidence type="ECO:0000256" key="2">
    <source>
        <dbReference type="ARBA" id="ARBA00022679"/>
    </source>
</evidence>
<keyword evidence="1 4" id="KW-0489">Methyltransferase</keyword>
<evidence type="ECO:0000259" key="3">
    <source>
        <dbReference type="Pfam" id="PF13649"/>
    </source>
</evidence>
<dbReference type="Proteomes" id="UP000184339">
    <property type="component" value="Unassembled WGS sequence"/>
</dbReference>
<dbReference type="InterPro" id="IPR041698">
    <property type="entry name" value="Methyltransf_25"/>
</dbReference>
<dbReference type="RefSeq" id="WP_072787228.1">
    <property type="nucleotide sequence ID" value="NZ_FRCX01000009.1"/>
</dbReference>
<dbReference type="InterPro" id="IPR029063">
    <property type="entry name" value="SAM-dependent_MTases_sf"/>
</dbReference>
<keyword evidence="2 4" id="KW-0808">Transferase</keyword>
<sequence>MDIENITQATLRHYERTAEQFFAGTIDHDVSQNIGALLEAIQADAPYRLLDLGCGPGRDLKAFKAMGHEATGIDGSARFVDMARAYSGCDVWQQDFVQLALPAQYFDGIYANASLFHVPSAALPQVLTDLHAALKTGGVLFSSNPRGDNREGWNGPRYGSYYDYPTWAAYLAAAGFVEVQHYYRPTGLPREQQPWLASVWRCVRERTEALP</sequence>
<dbReference type="STRING" id="551987.SAMN05192549_109160"/>
<dbReference type="GO" id="GO:0032259">
    <property type="term" value="P:methylation"/>
    <property type="evidence" value="ECO:0007669"/>
    <property type="project" value="UniProtKB-KW"/>
</dbReference>